<protein>
    <submittedName>
        <fullName evidence="1">Uncharacterized protein</fullName>
    </submittedName>
</protein>
<evidence type="ECO:0000313" key="1">
    <source>
        <dbReference type="EMBL" id="OMJ15773.1"/>
    </source>
</evidence>
<proteinExistence type="predicted"/>
<organism evidence="1 2">
    <name type="scientific">Smittium culicis</name>
    <dbReference type="NCBI Taxonomy" id="133412"/>
    <lineage>
        <taxon>Eukaryota</taxon>
        <taxon>Fungi</taxon>
        <taxon>Fungi incertae sedis</taxon>
        <taxon>Zoopagomycota</taxon>
        <taxon>Kickxellomycotina</taxon>
        <taxon>Harpellomycetes</taxon>
        <taxon>Harpellales</taxon>
        <taxon>Legeriomycetaceae</taxon>
        <taxon>Smittium</taxon>
    </lineage>
</organism>
<comment type="caution">
    <text evidence="1">The sequence shown here is derived from an EMBL/GenBank/DDBJ whole genome shotgun (WGS) entry which is preliminary data.</text>
</comment>
<sequence>METKNTSAYKEHSASWANVVKDRTKPSDIIRRDEKKFFPLSLYKTTMGNDPLKRKIPSLFSTSLKFGGYDEGTQ</sequence>
<gene>
    <name evidence="1" type="ORF">AYI70_g7033</name>
</gene>
<keyword evidence="2" id="KW-1185">Reference proteome</keyword>
<dbReference type="Proteomes" id="UP000187283">
    <property type="component" value="Unassembled WGS sequence"/>
</dbReference>
<dbReference type="AlphaFoldDB" id="A0A1R1XMB5"/>
<accession>A0A1R1XMB5</accession>
<evidence type="ECO:0000313" key="2">
    <source>
        <dbReference type="Proteomes" id="UP000187283"/>
    </source>
</evidence>
<reference evidence="1 2" key="1">
    <citation type="submission" date="2017-01" db="EMBL/GenBank/DDBJ databases">
        <authorList>
            <person name="Mah S.A."/>
            <person name="Swanson W.J."/>
            <person name="Moy G.W."/>
            <person name="Vacquier V.D."/>
        </authorList>
    </citation>
    <scope>NUCLEOTIDE SEQUENCE [LARGE SCALE GENOMIC DNA]</scope>
    <source>
        <strain evidence="1 2">GSMNP</strain>
    </source>
</reference>
<dbReference type="EMBL" id="LSSN01002558">
    <property type="protein sequence ID" value="OMJ15773.1"/>
    <property type="molecule type" value="Genomic_DNA"/>
</dbReference>
<name>A0A1R1XMB5_9FUNG</name>